<dbReference type="Proteomes" id="UP000008311">
    <property type="component" value="Unassembled WGS sequence"/>
</dbReference>
<dbReference type="Pfam" id="PF03168">
    <property type="entry name" value="LEA_2"/>
    <property type="match status" value="1"/>
</dbReference>
<organism evidence="7 8">
    <name type="scientific">Ricinus communis</name>
    <name type="common">Castor bean</name>
    <dbReference type="NCBI Taxonomy" id="3988"/>
    <lineage>
        <taxon>Eukaryota</taxon>
        <taxon>Viridiplantae</taxon>
        <taxon>Streptophyta</taxon>
        <taxon>Embryophyta</taxon>
        <taxon>Tracheophyta</taxon>
        <taxon>Spermatophyta</taxon>
        <taxon>Magnoliopsida</taxon>
        <taxon>eudicotyledons</taxon>
        <taxon>Gunneridae</taxon>
        <taxon>Pentapetalae</taxon>
        <taxon>rosids</taxon>
        <taxon>fabids</taxon>
        <taxon>Malpighiales</taxon>
        <taxon>Euphorbiaceae</taxon>
        <taxon>Acalyphoideae</taxon>
        <taxon>Acalypheae</taxon>
        <taxon>Ricinus</taxon>
    </lineage>
</organism>
<name>B9RCI8_RICCO</name>
<dbReference type="STRING" id="3988.B9RCI8"/>
<dbReference type="GO" id="GO:0016020">
    <property type="term" value="C:membrane"/>
    <property type="evidence" value="ECO:0007669"/>
    <property type="project" value="UniProtKB-SubCell"/>
</dbReference>
<dbReference type="InterPro" id="IPR004864">
    <property type="entry name" value="LEA_2"/>
</dbReference>
<dbReference type="GO" id="GO:0098542">
    <property type="term" value="P:defense response to other organism"/>
    <property type="evidence" value="ECO:0007669"/>
    <property type="project" value="InterPro"/>
</dbReference>
<proteinExistence type="predicted"/>
<dbReference type="KEGG" id="rcu:8287447"/>
<dbReference type="InterPro" id="IPR044839">
    <property type="entry name" value="NDR1-like"/>
</dbReference>
<evidence type="ECO:0000256" key="1">
    <source>
        <dbReference type="ARBA" id="ARBA00004167"/>
    </source>
</evidence>
<evidence type="ECO:0000256" key="5">
    <source>
        <dbReference type="SAM" id="Phobius"/>
    </source>
</evidence>
<gene>
    <name evidence="7" type="ORF">RCOM_1689310</name>
</gene>
<dbReference type="EMBL" id="EQ973774">
    <property type="protein sequence ID" value="EEF51259.1"/>
    <property type="molecule type" value="Genomic_DNA"/>
</dbReference>
<reference evidence="8" key="1">
    <citation type="journal article" date="2010" name="Nat. Biotechnol.">
        <title>Draft genome sequence of the oilseed species Ricinus communis.</title>
        <authorList>
            <person name="Chan A.P."/>
            <person name="Crabtree J."/>
            <person name="Zhao Q."/>
            <person name="Lorenzi H."/>
            <person name="Orvis J."/>
            <person name="Puiu D."/>
            <person name="Melake-Berhan A."/>
            <person name="Jones K.M."/>
            <person name="Redman J."/>
            <person name="Chen G."/>
            <person name="Cahoon E.B."/>
            <person name="Gedil M."/>
            <person name="Stanke M."/>
            <person name="Haas B.J."/>
            <person name="Wortman J.R."/>
            <person name="Fraser-Liggett C.M."/>
            <person name="Ravel J."/>
            <person name="Rabinowicz P.D."/>
        </authorList>
    </citation>
    <scope>NUCLEOTIDE SEQUENCE [LARGE SCALE GENOMIC DNA]</scope>
    <source>
        <strain evidence="8">cv. Hale</strain>
    </source>
</reference>
<evidence type="ECO:0000256" key="2">
    <source>
        <dbReference type="ARBA" id="ARBA00022692"/>
    </source>
</evidence>
<dbReference type="PANTHER" id="PTHR31234:SF38">
    <property type="entry name" value="LATE EMBRYOGENESIS ABUNDANT PROTEIN LEA-2 SUBGROUP DOMAIN-CONTAINING PROTEIN"/>
    <property type="match status" value="1"/>
</dbReference>
<accession>B9RCI8</accession>
<feature type="domain" description="Late embryogenesis abundant protein LEA-2 subgroup" evidence="6">
    <location>
        <begin position="105"/>
        <end position="204"/>
    </location>
</feature>
<keyword evidence="2 5" id="KW-0812">Transmembrane</keyword>
<keyword evidence="8" id="KW-1185">Reference proteome</keyword>
<dbReference type="OrthoDB" id="1894389at2759"/>
<dbReference type="TCDB" id="9.B.23.3.3">
    <property type="family name" value="the tmem106 (tmem106) family"/>
</dbReference>
<protein>
    <recommendedName>
        <fullName evidence="6">Late embryogenesis abundant protein LEA-2 subgroup domain-containing protein</fullName>
    </recommendedName>
</protein>
<evidence type="ECO:0000313" key="7">
    <source>
        <dbReference type="EMBL" id="EEF51259.1"/>
    </source>
</evidence>
<feature type="transmembrane region" description="Helical" evidence="5">
    <location>
        <begin position="39"/>
        <end position="62"/>
    </location>
</feature>
<evidence type="ECO:0000256" key="4">
    <source>
        <dbReference type="ARBA" id="ARBA00023136"/>
    </source>
</evidence>
<keyword evidence="3 5" id="KW-1133">Transmembrane helix</keyword>
<dbReference type="AlphaFoldDB" id="B9RCI8"/>
<evidence type="ECO:0000259" key="6">
    <source>
        <dbReference type="Pfam" id="PF03168"/>
    </source>
</evidence>
<evidence type="ECO:0000313" key="8">
    <source>
        <dbReference type="Proteomes" id="UP000008311"/>
    </source>
</evidence>
<dbReference type="eggNOG" id="ENOG502S144">
    <property type="taxonomic scope" value="Eukaryota"/>
</dbReference>
<comment type="subcellular location">
    <subcellularLocation>
        <location evidence="1">Membrane</location>
        <topology evidence="1">Single-pass membrane protein</topology>
    </subcellularLocation>
</comment>
<evidence type="ECO:0000256" key="3">
    <source>
        <dbReference type="ARBA" id="ARBA00022989"/>
    </source>
</evidence>
<dbReference type="OMA" id="SDINSRM"/>
<keyword evidence="4 5" id="KW-0472">Membrane</keyword>
<sequence>MVEDNQIVPLAPAETNPRSDEEFAAVKPNLRLQERSSKCLVYVLAGIVILSAVILVFALVVLRPVNPNAELSFVRLKDLNYAAGSGGNGNNVSLPAFNMTLESELKIENSNFGEFKYDNTSARVFYGGMAVGEAILREGRVSARDTLRMNVKVEVRSHKYIYNGTDLTSDINSGILKLNSHAKFSGRVNLLQIAKKRRSASMDCSFSLDLRSRSIQDLVCN</sequence>
<dbReference type="FunCoup" id="B9RCI8">
    <property type="interactions" value="2"/>
</dbReference>
<dbReference type="InParanoid" id="B9RCI8"/>
<dbReference type="PANTHER" id="PTHR31234">
    <property type="entry name" value="LATE EMBRYOGENESIS ABUNDANT (LEA) HYDROXYPROLINE-RICH GLYCOPROTEIN FAMILY"/>
    <property type="match status" value="1"/>
</dbReference>